<dbReference type="NCBIfam" id="TIGR00232">
    <property type="entry name" value="tktlase_bact"/>
    <property type="match status" value="1"/>
</dbReference>
<evidence type="ECO:0000313" key="18">
    <source>
        <dbReference type="EMBL" id="OBS31519.1"/>
    </source>
</evidence>
<dbReference type="InterPro" id="IPR029061">
    <property type="entry name" value="THDP-binding"/>
</dbReference>
<feature type="binding site" evidence="12">
    <location>
        <position position="269"/>
    </location>
    <ligand>
        <name>substrate</name>
    </ligand>
</feature>
<feature type="binding site" evidence="12">
    <location>
        <position position="539"/>
    </location>
    <ligand>
        <name>substrate</name>
    </ligand>
</feature>
<feature type="binding site" evidence="12">
    <location>
        <position position="480"/>
    </location>
    <ligand>
        <name>substrate</name>
    </ligand>
</feature>
<dbReference type="Gene3D" id="3.40.50.970">
    <property type="match status" value="2"/>
</dbReference>
<dbReference type="Gene3D" id="3.40.50.920">
    <property type="match status" value="1"/>
</dbReference>
<dbReference type="RefSeq" id="WP_068607336.1">
    <property type="nucleotide sequence ID" value="NZ_LZDH01000023.1"/>
</dbReference>
<dbReference type="GO" id="GO:0006098">
    <property type="term" value="P:pentose-phosphate shunt"/>
    <property type="evidence" value="ECO:0007669"/>
    <property type="project" value="TreeGrafter"/>
</dbReference>
<gene>
    <name evidence="18" type="ORF">A9O67_01305</name>
</gene>
<evidence type="ECO:0000313" key="19">
    <source>
        <dbReference type="Proteomes" id="UP000091969"/>
    </source>
</evidence>
<evidence type="ECO:0000256" key="6">
    <source>
        <dbReference type="ARBA" id="ARBA00022837"/>
    </source>
</evidence>
<dbReference type="SUPFAM" id="SSF52922">
    <property type="entry name" value="TK C-terminal domain-like"/>
    <property type="match status" value="1"/>
</dbReference>
<dbReference type="SUPFAM" id="SSF52518">
    <property type="entry name" value="Thiamin diphosphate-binding fold (THDP-binding)"/>
    <property type="match status" value="2"/>
</dbReference>
<comment type="cofactor">
    <cofactor evidence="16">
        <name>Mg(2+)</name>
        <dbReference type="ChEBI" id="CHEBI:18420"/>
    </cofactor>
    <cofactor evidence="16">
        <name>Ca(2+)</name>
        <dbReference type="ChEBI" id="CHEBI:29108"/>
    </cofactor>
    <cofactor evidence="16">
        <name>Mn(2+)</name>
        <dbReference type="ChEBI" id="CHEBI:29035"/>
    </cofactor>
    <cofactor evidence="16">
        <name>Co(2+)</name>
        <dbReference type="ChEBI" id="CHEBI:48828"/>
    </cofactor>
    <text evidence="16">Binds 1 Mg(2+) ion per subunit. Can also utilize other divalent metal cations, such as Ca(2+), Mn(2+) and Co(2+).</text>
</comment>
<evidence type="ECO:0000256" key="5">
    <source>
        <dbReference type="ARBA" id="ARBA00022723"/>
    </source>
</evidence>
<dbReference type="InterPro" id="IPR009014">
    <property type="entry name" value="Transketo_C/PFOR_II"/>
</dbReference>
<feature type="binding site" evidence="13">
    <location>
        <position position="456"/>
    </location>
    <ligand>
        <name>thiamine diphosphate</name>
        <dbReference type="ChEBI" id="CHEBI:58937"/>
    </ligand>
</feature>
<evidence type="ECO:0000259" key="17">
    <source>
        <dbReference type="SMART" id="SM00861"/>
    </source>
</evidence>
<keyword evidence="6 16" id="KW-0106">Calcium</keyword>
<evidence type="ECO:0000256" key="14">
    <source>
        <dbReference type="PIRSR" id="PIRSR605478-4"/>
    </source>
</evidence>
<keyword evidence="7 14" id="KW-0460">Magnesium</keyword>
<dbReference type="InterPro" id="IPR005478">
    <property type="entry name" value="Transketolase_bac-like"/>
</dbReference>
<dbReference type="PANTHER" id="PTHR43522:SF2">
    <property type="entry name" value="TRANSKETOLASE 1-RELATED"/>
    <property type="match status" value="1"/>
</dbReference>
<dbReference type="SMART" id="SM00861">
    <property type="entry name" value="Transket_pyr"/>
    <property type="match status" value="1"/>
</dbReference>
<dbReference type="Pfam" id="PF00456">
    <property type="entry name" value="Transketolase_N"/>
    <property type="match status" value="1"/>
</dbReference>
<comment type="similarity">
    <text evidence="1 16">Belongs to the transketolase family.</text>
</comment>
<reference evidence="18 19" key="1">
    <citation type="submission" date="2016-06" db="EMBL/GenBank/DDBJ databases">
        <title>Genome sequence of Tepidimonas fonticaldi PL17.</title>
        <authorList>
            <person name="Pinnaka A.K."/>
        </authorList>
    </citation>
    <scope>NUCLEOTIDE SEQUENCE [LARGE SCALE GENOMIC DNA]</scope>
    <source>
        <strain evidence="18 19">PL17</strain>
    </source>
</reference>
<dbReference type="Proteomes" id="UP000091969">
    <property type="component" value="Unassembled WGS sequence"/>
</dbReference>
<dbReference type="AlphaFoldDB" id="A0A1A6DXM8"/>
<evidence type="ECO:0000256" key="1">
    <source>
        <dbReference type="ARBA" id="ARBA00007131"/>
    </source>
</evidence>
<feature type="active site" description="Proton donor" evidence="11">
    <location>
        <position position="430"/>
    </location>
</feature>
<name>A0A1A6DXM8_9BURK</name>
<dbReference type="PANTHER" id="PTHR43522">
    <property type="entry name" value="TRANSKETOLASE"/>
    <property type="match status" value="1"/>
</dbReference>
<feature type="binding site" evidence="12">
    <location>
        <position position="30"/>
    </location>
    <ligand>
        <name>substrate</name>
    </ligand>
</feature>
<dbReference type="InterPro" id="IPR049557">
    <property type="entry name" value="Transketolase_CS"/>
</dbReference>
<comment type="caution">
    <text evidence="18">The sequence shown here is derived from an EMBL/GenBank/DDBJ whole genome shotgun (WGS) entry which is preliminary data.</text>
</comment>
<comment type="catalytic activity">
    <reaction evidence="9 16">
        <text>D-sedoheptulose 7-phosphate + D-glyceraldehyde 3-phosphate = aldehydo-D-ribose 5-phosphate + D-xylulose 5-phosphate</text>
        <dbReference type="Rhea" id="RHEA:10508"/>
        <dbReference type="ChEBI" id="CHEBI:57483"/>
        <dbReference type="ChEBI" id="CHEBI:57737"/>
        <dbReference type="ChEBI" id="CHEBI:58273"/>
        <dbReference type="ChEBI" id="CHEBI:59776"/>
        <dbReference type="EC" id="2.2.1.1"/>
    </reaction>
</comment>
<feature type="binding site" evidence="13">
    <location>
        <position position="189"/>
    </location>
    <ligand>
        <name>thiamine diphosphate</name>
        <dbReference type="ChEBI" id="CHEBI:58937"/>
    </ligand>
</feature>
<feature type="binding site" evidence="12">
    <location>
        <position position="488"/>
    </location>
    <ligand>
        <name>substrate</name>
    </ligand>
</feature>
<evidence type="ECO:0000256" key="9">
    <source>
        <dbReference type="ARBA" id="ARBA00049473"/>
    </source>
</evidence>
<protein>
    <recommendedName>
        <fullName evidence="3 10">Transketolase</fullName>
        <ecNumber evidence="3 10">2.2.1.1</ecNumber>
    </recommendedName>
</protein>
<feature type="binding site" evidence="14">
    <location>
        <position position="189"/>
    </location>
    <ligand>
        <name>Mg(2+)</name>
        <dbReference type="ChEBI" id="CHEBI:18420"/>
    </ligand>
</feature>
<keyword evidence="19" id="KW-1185">Reference proteome</keyword>
<feature type="binding site" evidence="12">
    <location>
        <position position="393"/>
    </location>
    <ligand>
        <name>substrate</name>
    </ligand>
</feature>
<dbReference type="PROSITE" id="PS00802">
    <property type="entry name" value="TRANSKETOLASE_2"/>
    <property type="match status" value="1"/>
</dbReference>
<evidence type="ECO:0000256" key="2">
    <source>
        <dbReference type="ARBA" id="ARBA00011738"/>
    </source>
</evidence>
<feature type="domain" description="Transketolase-like pyrimidine-binding" evidence="17">
    <location>
        <begin position="363"/>
        <end position="544"/>
    </location>
</feature>
<evidence type="ECO:0000256" key="10">
    <source>
        <dbReference type="NCBIfam" id="TIGR00232"/>
    </source>
</evidence>
<sequence length="696" mass="74114">MTTSRVSPAAMANAIRALAMDAVQQANSGHPGAPMGMAEMAVALWGRHLKHNPANPAWADRDRFVLSNGHGSMLIYALLHLTGYDLAVEELKAFRQLHSKTPGHPEVGITPGVETTSGPLGQGIANAVGMALAEKLLAAEFNRPGHTIVDHYTYVFLGDGCMMEGISHEACALAGAWRLSKLIALYDDNGISIDGQVQPWFVDDTPARFRAYGWQVIGPVDGHDVEAVDAAIAAAKAQGARADGRPTLIVCRTRIGQGSPNRAGTAKAHGEPLGAEEVQRTREAIGWPHPPFEVPADIRAAWDARPAGARAESDWAQRFAVYRQAHPALAAELERRLRGELPADFHQRMVDLIVGLHGQAQTVASRKASQLALEALTAALPELLGGSADLTGSNLTQTAATPALRFGADGQPVADEQGRLGRHINYGVREFGMAAVMNGIALHGGYIPYGGTFLTFSDYSRNAIRMAALMKQRVIHVFTHDSIGLGEDGPTHQPVEHAASLRLIPNLDVWRPADTAETAVAWGVALQQRERPTALLLSRQNLPYAAKPTSALAPDASGLDAIARGGYILAEPVAVGFKPTKKAKAVIVATGSEVALALQAQRLLAAEGIPVRVVSLPSTTVFDRQPLDYRLTVLPPKLPRIAVEAGCSDFWWKYGCAAVVGLDRFGESAPAGQLFDLFGFTADNVAATVRAVLGRS</sequence>
<comment type="cofactor">
    <cofactor evidence="14">
        <name>Mg(2+)</name>
        <dbReference type="ChEBI" id="CHEBI:18420"/>
    </cofactor>
    <text evidence="14">Binds 1 Mg(2+) ion per subunit. Can also utilize other divalent metal cations, such as Ca(2+), Mn(2+) and Co(2+).</text>
</comment>
<feature type="site" description="Important for catalytic activity" evidence="15">
    <location>
        <position position="30"/>
    </location>
</feature>
<feature type="binding site" evidence="13">
    <location>
        <begin position="118"/>
        <end position="120"/>
    </location>
    <ligand>
        <name>thiamine diphosphate</name>
        <dbReference type="ChEBI" id="CHEBI:58937"/>
    </ligand>
</feature>
<feature type="binding site" evidence="13">
    <location>
        <position position="70"/>
    </location>
    <ligand>
        <name>thiamine diphosphate</name>
        <dbReference type="ChEBI" id="CHEBI:58937"/>
    </ligand>
</feature>
<feature type="binding site" evidence="12">
    <location>
        <position position="492"/>
    </location>
    <ligand>
        <name>substrate</name>
    </ligand>
</feature>
<evidence type="ECO:0000256" key="11">
    <source>
        <dbReference type="PIRSR" id="PIRSR605478-1"/>
    </source>
</evidence>
<dbReference type="InterPro" id="IPR020826">
    <property type="entry name" value="Transketolase_BS"/>
</dbReference>
<evidence type="ECO:0000256" key="7">
    <source>
        <dbReference type="ARBA" id="ARBA00022842"/>
    </source>
</evidence>
<comment type="subunit">
    <text evidence="2 16">Homodimer.</text>
</comment>
<dbReference type="InterPro" id="IPR005475">
    <property type="entry name" value="Transketolase-like_Pyr-bd"/>
</dbReference>
<dbReference type="EMBL" id="LZDH01000023">
    <property type="protein sequence ID" value="OBS31519.1"/>
    <property type="molecule type" value="Genomic_DNA"/>
</dbReference>
<evidence type="ECO:0000256" key="3">
    <source>
        <dbReference type="ARBA" id="ARBA00013152"/>
    </source>
</evidence>
<dbReference type="InterPro" id="IPR005474">
    <property type="entry name" value="Transketolase_N"/>
</dbReference>
<feature type="binding site" evidence="13">
    <location>
        <position position="269"/>
    </location>
    <ligand>
        <name>thiamine diphosphate</name>
        <dbReference type="ChEBI" id="CHEBI:58937"/>
    </ligand>
</feature>
<comment type="function">
    <text evidence="16">Catalyzes the transfer of a two-carbon ketol group from a ketose donor to an aldose acceptor, via a covalent intermediate with the cofactor thiamine pyrophosphate.</text>
</comment>
<evidence type="ECO:0000256" key="8">
    <source>
        <dbReference type="ARBA" id="ARBA00023052"/>
    </source>
</evidence>
<feature type="binding site" evidence="14">
    <location>
        <position position="191"/>
    </location>
    <ligand>
        <name>Mg(2+)</name>
        <dbReference type="ChEBI" id="CHEBI:18420"/>
    </ligand>
</feature>
<evidence type="ECO:0000256" key="15">
    <source>
        <dbReference type="PIRSR" id="PIRSR605478-5"/>
    </source>
</evidence>
<dbReference type="CDD" id="cd02012">
    <property type="entry name" value="TPP_TK"/>
    <property type="match status" value="1"/>
</dbReference>
<evidence type="ECO:0000256" key="16">
    <source>
        <dbReference type="RuleBase" id="RU004996"/>
    </source>
</evidence>
<dbReference type="PROSITE" id="PS00801">
    <property type="entry name" value="TRANSKETOLASE_1"/>
    <property type="match status" value="1"/>
</dbReference>
<evidence type="ECO:0000256" key="12">
    <source>
        <dbReference type="PIRSR" id="PIRSR605478-2"/>
    </source>
</evidence>
<dbReference type="EC" id="2.2.1.1" evidence="3 10"/>
<feature type="binding site" evidence="14">
    <location>
        <position position="159"/>
    </location>
    <ligand>
        <name>Mg(2+)</name>
        <dbReference type="ChEBI" id="CHEBI:18420"/>
    </ligand>
</feature>
<feature type="site" description="Important for catalytic activity" evidence="15">
    <location>
        <position position="269"/>
    </location>
</feature>
<keyword evidence="4 16" id="KW-0808">Transferase</keyword>
<dbReference type="CDD" id="cd07033">
    <property type="entry name" value="TPP_PYR_DXS_TK_like"/>
    <property type="match status" value="1"/>
</dbReference>
<organism evidence="18 19">
    <name type="scientific">Tepidimonas fonticaldi</name>
    <dbReference type="NCBI Taxonomy" id="1101373"/>
    <lineage>
        <taxon>Bacteria</taxon>
        <taxon>Pseudomonadati</taxon>
        <taxon>Pseudomonadota</taxon>
        <taxon>Betaproteobacteria</taxon>
        <taxon>Burkholderiales</taxon>
        <taxon>Tepidimonas</taxon>
    </lineage>
</organism>
<keyword evidence="8 13" id="KW-0786">Thiamine pyrophosphate</keyword>
<dbReference type="Pfam" id="PF02779">
    <property type="entry name" value="Transket_pyr"/>
    <property type="match status" value="1"/>
</dbReference>
<proteinExistence type="inferred from homology"/>
<dbReference type="InterPro" id="IPR055152">
    <property type="entry name" value="Transketolase-like_C_2"/>
</dbReference>
<dbReference type="GO" id="GO:0046872">
    <property type="term" value="F:metal ion binding"/>
    <property type="evidence" value="ECO:0007669"/>
    <property type="project" value="UniProtKB-KW"/>
</dbReference>
<dbReference type="FunFam" id="3.40.50.970:FF:000003">
    <property type="entry name" value="Transketolase"/>
    <property type="match status" value="1"/>
</dbReference>
<evidence type="ECO:0000256" key="13">
    <source>
        <dbReference type="PIRSR" id="PIRSR605478-3"/>
    </source>
</evidence>
<evidence type="ECO:0000256" key="4">
    <source>
        <dbReference type="ARBA" id="ARBA00022679"/>
    </source>
</evidence>
<dbReference type="STRING" id="1101373.A9O67_01305"/>
<keyword evidence="5 14" id="KW-0479">Metal-binding</keyword>
<comment type="cofactor">
    <cofactor evidence="13">
        <name>thiamine diphosphate</name>
        <dbReference type="ChEBI" id="CHEBI:58937"/>
    </cofactor>
    <text evidence="13">Binds 1 thiamine pyrophosphate per subunit. During the reaction, the substrate forms a covalent intermediate with the cofactor.</text>
</comment>
<dbReference type="FunFam" id="3.40.50.970:FF:000004">
    <property type="entry name" value="Transketolase"/>
    <property type="match status" value="1"/>
</dbReference>
<dbReference type="GO" id="GO:0004802">
    <property type="term" value="F:transketolase activity"/>
    <property type="evidence" value="ECO:0007669"/>
    <property type="project" value="UniProtKB-UniRule"/>
</dbReference>
<dbReference type="GO" id="GO:0005829">
    <property type="term" value="C:cytosol"/>
    <property type="evidence" value="ECO:0007669"/>
    <property type="project" value="TreeGrafter"/>
</dbReference>
<feature type="binding site" evidence="12">
    <location>
        <position position="366"/>
    </location>
    <ligand>
        <name>substrate</name>
    </ligand>
</feature>
<feature type="binding site" evidence="13">
    <location>
        <position position="160"/>
    </location>
    <ligand>
        <name>thiamine diphosphate</name>
        <dbReference type="ChEBI" id="CHEBI:58937"/>
    </ligand>
</feature>
<dbReference type="InterPro" id="IPR033247">
    <property type="entry name" value="Transketolase_fam"/>
</dbReference>
<dbReference type="Pfam" id="PF22613">
    <property type="entry name" value="Transketolase_C_1"/>
    <property type="match status" value="1"/>
</dbReference>
<accession>A0A1A6DXM8</accession>